<dbReference type="EMBL" id="FORR01000006">
    <property type="protein sequence ID" value="SFJ24831.1"/>
    <property type="molecule type" value="Genomic_DNA"/>
</dbReference>
<dbReference type="PROSITE" id="PS00894">
    <property type="entry name" value="HTH_DEOR_1"/>
    <property type="match status" value="1"/>
</dbReference>
<evidence type="ECO:0000259" key="4">
    <source>
        <dbReference type="PROSITE" id="PS51000"/>
    </source>
</evidence>
<evidence type="ECO:0000313" key="6">
    <source>
        <dbReference type="Proteomes" id="UP000199545"/>
    </source>
</evidence>
<organism evidence="5 6">
    <name type="scientific">Thermoflavimicrobium dichotomicum</name>
    <dbReference type="NCBI Taxonomy" id="46223"/>
    <lineage>
        <taxon>Bacteria</taxon>
        <taxon>Bacillati</taxon>
        <taxon>Bacillota</taxon>
        <taxon>Bacilli</taxon>
        <taxon>Bacillales</taxon>
        <taxon>Thermoactinomycetaceae</taxon>
        <taxon>Thermoflavimicrobium</taxon>
    </lineage>
</organism>
<evidence type="ECO:0000313" key="5">
    <source>
        <dbReference type="EMBL" id="SFJ24831.1"/>
    </source>
</evidence>
<dbReference type="PROSITE" id="PS51000">
    <property type="entry name" value="HTH_DEOR_2"/>
    <property type="match status" value="1"/>
</dbReference>
<protein>
    <submittedName>
        <fullName evidence="5">DeoR family transcriptional regulator, fructose operon transcriptional repressor</fullName>
    </submittedName>
</protein>
<dbReference type="GO" id="GO:0003700">
    <property type="term" value="F:DNA-binding transcription factor activity"/>
    <property type="evidence" value="ECO:0007669"/>
    <property type="project" value="InterPro"/>
</dbReference>
<proteinExistence type="predicted"/>
<dbReference type="STRING" id="46223.SAMN05421852_106114"/>
<dbReference type="InterPro" id="IPR018356">
    <property type="entry name" value="Tscrpt_reg_HTH_DeoR_CS"/>
</dbReference>
<dbReference type="SUPFAM" id="SSF46785">
    <property type="entry name" value="Winged helix' DNA-binding domain"/>
    <property type="match status" value="1"/>
</dbReference>
<sequence>MIEMKFHERGDFLLTAERHRIILELLAEKEIATIQQLVEATSSSESTIRRDLKQLEEKKN</sequence>
<dbReference type="Pfam" id="PF08220">
    <property type="entry name" value="HTH_DeoR"/>
    <property type="match status" value="1"/>
</dbReference>
<dbReference type="Gene3D" id="1.10.10.10">
    <property type="entry name" value="Winged helix-like DNA-binding domain superfamily/Winged helix DNA-binding domain"/>
    <property type="match status" value="1"/>
</dbReference>
<keyword evidence="2" id="KW-0238">DNA-binding</keyword>
<keyword evidence="1" id="KW-0805">Transcription regulation</keyword>
<evidence type="ECO:0000256" key="3">
    <source>
        <dbReference type="ARBA" id="ARBA00023163"/>
    </source>
</evidence>
<feature type="domain" description="HTH deoR-type" evidence="4">
    <location>
        <begin position="15"/>
        <end position="60"/>
    </location>
</feature>
<dbReference type="GO" id="GO:0003677">
    <property type="term" value="F:DNA binding"/>
    <property type="evidence" value="ECO:0007669"/>
    <property type="project" value="UniProtKB-KW"/>
</dbReference>
<keyword evidence="3" id="KW-0804">Transcription</keyword>
<dbReference type="Proteomes" id="UP000199545">
    <property type="component" value="Unassembled WGS sequence"/>
</dbReference>
<name>A0A1I3PUD0_9BACL</name>
<dbReference type="AlphaFoldDB" id="A0A1I3PUD0"/>
<evidence type="ECO:0000256" key="2">
    <source>
        <dbReference type="ARBA" id="ARBA00023125"/>
    </source>
</evidence>
<keyword evidence="6" id="KW-1185">Reference proteome</keyword>
<accession>A0A1I3PUD0</accession>
<evidence type="ECO:0000256" key="1">
    <source>
        <dbReference type="ARBA" id="ARBA00023015"/>
    </source>
</evidence>
<dbReference type="InterPro" id="IPR036388">
    <property type="entry name" value="WH-like_DNA-bd_sf"/>
</dbReference>
<dbReference type="SMART" id="SM00420">
    <property type="entry name" value="HTH_DEOR"/>
    <property type="match status" value="1"/>
</dbReference>
<gene>
    <name evidence="5" type="ORF">SAMN05421852_106114</name>
</gene>
<dbReference type="InterPro" id="IPR001034">
    <property type="entry name" value="DeoR_HTH"/>
</dbReference>
<reference evidence="5 6" key="1">
    <citation type="submission" date="2016-10" db="EMBL/GenBank/DDBJ databases">
        <authorList>
            <person name="de Groot N.N."/>
        </authorList>
    </citation>
    <scope>NUCLEOTIDE SEQUENCE [LARGE SCALE GENOMIC DNA]</scope>
    <source>
        <strain evidence="5 6">DSM 44778</strain>
    </source>
</reference>
<dbReference type="InterPro" id="IPR036390">
    <property type="entry name" value="WH_DNA-bd_sf"/>
</dbReference>